<accession>A0A4S2KK50</accession>
<name>A0A4S2KK50_9HYME</name>
<keyword evidence="2" id="KW-1185">Reference proteome</keyword>
<gene>
    <name evidence="1" type="ORF">DBV15_11542</name>
</gene>
<dbReference type="Proteomes" id="UP000310200">
    <property type="component" value="Unassembled WGS sequence"/>
</dbReference>
<sequence length="101" mass="11294">MVKLYEAKYPVWLPPVWFNVSLPQAAYILSNSLLPLPRRCAYRVNNTSRRMEVTALRAHGIPDVTPRCIPSIPAAVYVDMCIGHRLNSSNVLGDEGLRGDT</sequence>
<evidence type="ECO:0000313" key="1">
    <source>
        <dbReference type="EMBL" id="TGZ48068.1"/>
    </source>
</evidence>
<protein>
    <submittedName>
        <fullName evidence="1">Uncharacterized protein</fullName>
    </submittedName>
</protein>
<dbReference type="AlphaFoldDB" id="A0A4S2KK50"/>
<evidence type="ECO:0000313" key="2">
    <source>
        <dbReference type="Proteomes" id="UP000310200"/>
    </source>
</evidence>
<organism evidence="1 2">
    <name type="scientific">Temnothorax longispinosus</name>
    <dbReference type="NCBI Taxonomy" id="300112"/>
    <lineage>
        <taxon>Eukaryota</taxon>
        <taxon>Metazoa</taxon>
        <taxon>Ecdysozoa</taxon>
        <taxon>Arthropoda</taxon>
        <taxon>Hexapoda</taxon>
        <taxon>Insecta</taxon>
        <taxon>Pterygota</taxon>
        <taxon>Neoptera</taxon>
        <taxon>Endopterygota</taxon>
        <taxon>Hymenoptera</taxon>
        <taxon>Apocrita</taxon>
        <taxon>Aculeata</taxon>
        <taxon>Formicoidea</taxon>
        <taxon>Formicidae</taxon>
        <taxon>Myrmicinae</taxon>
        <taxon>Temnothorax</taxon>
    </lineage>
</organism>
<comment type="caution">
    <text evidence="1">The sequence shown here is derived from an EMBL/GenBank/DDBJ whole genome shotgun (WGS) entry which is preliminary data.</text>
</comment>
<proteinExistence type="predicted"/>
<dbReference type="EMBL" id="QBLH01002561">
    <property type="protein sequence ID" value="TGZ48068.1"/>
    <property type="molecule type" value="Genomic_DNA"/>
</dbReference>
<reference evidence="1 2" key="1">
    <citation type="journal article" date="2019" name="Philos. Trans. R. Soc. Lond., B, Biol. Sci.">
        <title>Ant behaviour and brain gene expression of defending hosts depend on the ecological success of the intruding social parasite.</title>
        <authorList>
            <person name="Kaur R."/>
            <person name="Stoldt M."/>
            <person name="Jongepier E."/>
            <person name="Feldmeyer B."/>
            <person name="Menzel F."/>
            <person name="Bornberg-Bauer E."/>
            <person name="Foitzik S."/>
        </authorList>
    </citation>
    <scope>NUCLEOTIDE SEQUENCE [LARGE SCALE GENOMIC DNA]</scope>
    <source>
        <tissue evidence="1">Whole body</tissue>
    </source>
</reference>